<dbReference type="InterPro" id="IPR002885">
    <property type="entry name" value="PPR_rpt"/>
</dbReference>
<dbReference type="InterPro" id="IPR011990">
    <property type="entry name" value="TPR-like_helical_dom_sf"/>
</dbReference>
<dbReference type="Gene3D" id="1.25.40.10">
    <property type="entry name" value="Tetratricopeptide repeat domain"/>
    <property type="match status" value="3"/>
</dbReference>
<reference evidence="4" key="1">
    <citation type="journal article" date="2020" name="Plant J.">
        <title>Transposons played a major role in the diversification between the closely related almond and peach genomes: results from the almond genome sequence.</title>
        <authorList>
            <person name="Alioto T."/>
            <person name="Alexiou K.G."/>
            <person name="Bardil A."/>
            <person name="Barteri F."/>
            <person name="Castanera R."/>
            <person name="Cruz F."/>
            <person name="Dhingra A."/>
            <person name="Duval H."/>
            <person name="Fernandez I Marti A."/>
            <person name="Frias L."/>
            <person name="Galan B."/>
            <person name="Garcia J.L."/>
            <person name="Howad W."/>
            <person name="Gomez-Garrido J."/>
            <person name="Gut M."/>
            <person name="Julca I."/>
            <person name="Morata J."/>
            <person name="Puigdomenech P."/>
            <person name="Ribeca P."/>
            <person name="Rubio Cabetas M.J."/>
            <person name="Vlasova A."/>
            <person name="Wirthensohn M."/>
            <person name="Garcia-Mas J."/>
            <person name="Gabaldon T."/>
            <person name="Casacuberta J.M."/>
            <person name="Arus P."/>
        </authorList>
    </citation>
    <scope>NUCLEOTIDE SEQUENCE [LARGE SCALE GENOMIC DNA]</scope>
    <source>
        <strain evidence="4">cv. Texas</strain>
    </source>
</reference>
<evidence type="ECO:0000313" key="3">
    <source>
        <dbReference type="EMBL" id="VVA23162.1"/>
    </source>
</evidence>
<dbReference type="InterPro" id="IPR046848">
    <property type="entry name" value="E_motif"/>
</dbReference>
<keyword evidence="1" id="KW-0677">Repeat</keyword>
<dbReference type="AlphaFoldDB" id="A0A5E4F664"/>
<dbReference type="InterPro" id="IPR046960">
    <property type="entry name" value="PPR_At4g14850-like_plant"/>
</dbReference>
<dbReference type="PROSITE" id="PS51375">
    <property type="entry name" value="PPR"/>
    <property type="match status" value="1"/>
</dbReference>
<dbReference type="GO" id="GO:0003723">
    <property type="term" value="F:RNA binding"/>
    <property type="evidence" value="ECO:0007669"/>
    <property type="project" value="InterPro"/>
</dbReference>
<dbReference type="GO" id="GO:0009451">
    <property type="term" value="P:RNA modification"/>
    <property type="evidence" value="ECO:0007669"/>
    <property type="project" value="InterPro"/>
</dbReference>
<organism evidence="3 4">
    <name type="scientific">Prunus dulcis</name>
    <name type="common">Almond</name>
    <name type="synonym">Amygdalus dulcis</name>
    <dbReference type="NCBI Taxonomy" id="3755"/>
    <lineage>
        <taxon>Eukaryota</taxon>
        <taxon>Viridiplantae</taxon>
        <taxon>Streptophyta</taxon>
        <taxon>Embryophyta</taxon>
        <taxon>Tracheophyta</taxon>
        <taxon>Spermatophyta</taxon>
        <taxon>Magnoliopsida</taxon>
        <taxon>eudicotyledons</taxon>
        <taxon>Gunneridae</taxon>
        <taxon>Pentapetalae</taxon>
        <taxon>rosids</taxon>
        <taxon>fabids</taxon>
        <taxon>Rosales</taxon>
        <taxon>Rosaceae</taxon>
        <taxon>Amygdaloideae</taxon>
        <taxon>Amygdaleae</taxon>
        <taxon>Prunus</taxon>
    </lineage>
</organism>
<evidence type="ECO:0000256" key="2">
    <source>
        <dbReference type="PROSITE-ProRule" id="PRU00708"/>
    </source>
</evidence>
<accession>A0A5E4F664</accession>
<proteinExistence type="predicted"/>
<evidence type="ECO:0000313" key="4">
    <source>
        <dbReference type="Proteomes" id="UP000327085"/>
    </source>
</evidence>
<evidence type="ECO:0000256" key="1">
    <source>
        <dbReference type="ARBA" id="ARBA00022737"/>
    </source>
</evidence>
<name>A0A5E4F664_PRUDU</name>
<sequence>MMSMYTEAGQFDFSWNTILSGFRTGEGALNFALRMNFNGVIFYPVTCTTVLAFCADHEDFLFGLQLHSLIFRSGLDGEVFVGNALISMYSRWRWLIEARKGNHGLEAIFVFIEMVREGVGLDHVSFTSAVSACGHEMNLELGKQIHGLTIKSGYGSHVSVCNVLISTYSKCEVTEDAKLVFHCMNGRNVVSWTTMISIDEEDAISLFNEMRLDGVYPNDVTFTGFLSKHNVCNSLITMYAKFESMHDSIKVFEELNSREIISWNALISGFAQNRLCQDALKTFLVATMESKPNNYTFGSVLSAIGDAQDISLKFGQRCHSSLIKLGLVTDPIIAGALLDMYAKRGSICESKRVFSETPHKRVRPDSVTFLSILTACSRKGMVEMGRHLFHSMVKDYHIEPSPQHYSSMVDMLGRAGKLEEAKELMSRIPGQPGFSLLQSLLGACRIHGNVEMAEKVADTLMRLEPTELGSFLLMSNLYAEKGDWEMVAKVRKGMRDKGVRKEVGYSWVDTGDSDGSLYLHAFSSGDTSHPQSGEICRMTKCLGLEMKILRENMWETESLKMDSFSRPSL</sequence>
<dbReference type="Gramene" id="VVA23162">
    <property type="protein sequence ID" value="VVA23162"/>
    <property type="gene ID" value="Prudul26B007108"/>
</dbReference>
<dbReference type="Pfam" id="PF01535">
    <property type="entry name" value="PPR"/>
    <property type="match status" value="5"/>
</dbReference>
<dbReference type="PANTHER" id="PTHR47926:SF524">
    <property type="entry name" value="(WILD MALAYSIAN BANANA) HYPOTHETICAL PROTEIN"/>
    <property type="match status" value="1"/>
</dbReference>
<dbReference type="EMBL" id="CABIKO010000068">
    <property type="protein sequence ID" value="VVA23162.1"/>
    <property type="molecule type" value="Genomic_DNA"/>
</dbReference>
<protein>
    <submittedName>
        <fullName evidence="3">PREDICTED: pentatricopeptide</fullName>
    </submittedName>
</protein>
<gene>
    <name evidence="3" type="ORF">ALMOND_2B007108</name>
</gene>
<dbReference type="FunFam" id="1.25.40.10:FF:000090">
    <property type="entry name" value="Pentatricopeptide repeat-containing protein, chloroplastic"/>
    <property type="match status" value="1"/>
</dbReference>
<dbReference type="Pfam" id="PF20431">
    <property type="entry name" value="E_motif"/>
    <property type="match status" value="1"/>
</dbReference>
<dbReference type="Proteomes" id="UP000327085">
    <property type="component" value="Chromosome 5"/>
</dbReference>
<dbReference type="NCBIfam" id="TIGR00756">
    <property type="entry name" value="PPR"/>
    <property type="match status" value="1"/>
</dbReference>
<feature type="repeat" description="PPR" evidence="2">
    <location>
        <begin position="365"/>
        <end position="400"/>
    </location>
</feature>
<dbReference type="PANTHER" id="PTHR47926">
    <property type="entry name" value="PENTATRICOPEPTIDE REPEAT-CONTAINING PROTEIN"/>
    <property type="match status" value="1"/>
</dbReference>